<reference evidence="2" key="1">
    <citation type="submission" date="2022-11" db="EMBL/GenBank/DDBJ databases">
        <authorList>
            <person name="Petersen C."/>
        </authorList>
    </citation>
    <scope>NUCLEOTIDE SEQUENCE</scope>
    <source>
        <strain evidence="2">IBT 22155</strain>
    </source>
</reference>
<accession>A0A9W9HFW6</accession>
<keyword evidence="3" id="KW-1185">Reference proteome</keyword>
<dbReference type="Proteomes" id="UP001149079">
    <property type="component" value="Unassembled WGS sequence"/>
</dbReference>
<comment type="caution">
    <text evidence="2">The sequence shown here is derived from an EMBL/GenBank/DDBJ whole genome shotgun (WGS) entry which is preliminary data.</text>
</comment>
<dbReference type="GeneID" id="81400974"/>
<evidence type="ECO:0000313" key="3">
    <source>
        <dbReference type="Proteomes" id="UP001149079"/>
    </source>
</evidence>
<feature type="region of interest" description="Disordered" evidence="1">
    <location>
        <begin position="234"/>
        <end position="256"/>
    </location>
</feature>
<dbReference type="EMBL" id="JAPQKL010000001">
    <property type="protein sequence ID" value="KAJ5146496.1"/>
    <property type="molecule type" value="Genomic_DNA"/>
</dbReference>
<evidence type="ECO:0000313" key="2">
    <source>
        <dbReference type="EMBL" id="KAJ5146496.1"/>
    </source>
</evidence>
<organism evidence="2 3">
    <name type="scientific">Penicillium bovifimosum</name>
    <dbReference type="NCBI Taxonomy" id="126998"/>
    <lineage>
        <taxon>Eukaryota</taxon>
        <taxon>Fungi</taxon>
        <taxon>Dikarya</taxon>
        <taxon>Ascomycota</taxon>
        <taxon>Pezizomycotina</taxon>
        <taxon>Eurotiomycetes</taxon>
        <taxon>Eurotiomycetidae</taxon>
        <taxon>Eurotiales</taxon>
        <taxon>Aspergillaceae</taxon>
        <taxon>Penicillium</taxon>
    </lineage>
</organism>
<dbReference type="OrthoDB" id="4760831at2759"/>
<gene>
    <name evidence="2" type="ORF">N7515_001060</name>
</gene>
<evidence type="ECO:0000256" key="1">
    <source>
        <dbReference type="SAM" id="MobiDB-lite"/>
    </source>
</evidence>
<proteinExistence type="predicted"/>
<reference evidence="2" key="2">
    <citation type="journal article" date="2023" name="IMA Fungus">
        <title>Comparative genomic study of the Penicillium genus elucidates a diverse pangenome and 15 lateral gene transfer events.</title>
        <authorList>
            <person name="Petersen C."/>
            <person name="Sorensen T."/>
            <person name="Nielsen M.R."/>
            <person name="Sondergaard T.E."/>
            <person name="Sorensen J.L."/>
            <person name="Fitzpatrick D.A."/>
            <person name="Frisvad J.C."/>
            <person name="Nielsen K.L."/>
        </authorList>
    </citation>
    <scope>NUCLEOTIDE SEQUENCE</scope>
    <source>
        <strain evidence="2">IBT 22155</strain>
    </source>
</reference>
<dbReference type="RefSeq" id="XP_056526970.1">
    <property type="nucleotide sequence ID" value="XM_056661804.1"/>
</dbReference>
<sequence length="388" mass="43346">MTSKTPAAFQVHQTRKPLNQFSVDLQAAINHATKLSTYQKTVVIAFHWHNDDIGVEPLERELLGVFRSVFGFETESFSIPLEDSQWILLHYLVSWSRRHSGEDTLRIFVYSGHAGCAGRVAETWHLGGQCNANTGNLVGPSINWWEVRGYMERHPGEVCYLFDCWSAGSGALSAYKGAEFLAAAAWDQMTTASINFSLTRVLIDELRLLNGRSETLASIYSRIFSCAQQNQAGSAPVHIPKPNSPSVTIGRNRSRPAITRSSDQDASYVLISMKVREDIPLNLTEWKEWLTRHIPAHVLSAKVTIEGAFRGSSLLLFTVPVEVWTMMPANDPCYAFIAHVKSHNLLSQPLTQTTLPMHFPLYQEERIGHGEAQTKGLSVALDVLRLVE</sequence>
<dbReference type="AlphaFoldDB" id="A0A9W9HFW6"/>
<name>A0A9W9HFW6_9EURO</name>
<protein>
    <submittedName>
        <fullName evidence="2">Uncharacterized protein</fullName>
    </submittedName>
</protein>